<evidence type="ECO:0000313" key="3">
    <source>
        <dbReference type="EMBL" id="JAW14371.1"/>
    </source>
</evidence>
<reference evidence="3" key="1">
    <citation type="journal article" date="2018" name="PLoS Negl. Trop. Dis.">
        <title>An insight into the salivary gland and fat body transcriptome of Panstrongylus lignarius (Hemiptera: Heteroptera), the main vector of Chagas disease in Peru.</title>
        <authorList>
            <person name="Nevoa J.C."/>
            <person name="Mendes M.T."/>
            <person name="da Silva M.V."/>
            <person name="Soares S.C."/>
            <person name="Oliveira C.J.F."/>
            <person name="Ribeiro J.M.C."/>
        </authorList>
    </citation>
    <scope>NUCLEOTIDE SEQUENCE</scope>
</reference>
<evidence type="ECO:0000256" key="1">
    <source>
        <dbReference type="SAM" id="MobiDB-lite"/>
    </source>
</evidence>
<feature type="compositionally biased region" description="Basic and acidic residues" evidence="1">
    <location>
        <begin position="26"/>
        <end position="37"/>
    </location>
</feature>
<feature type="chain" id="PRO_5013166523" evidence="2">
    <location>
        <begin position="24"/>
        <end position="122"/>
    </location>
</feature>
<accession>A0A224Y1M5</accession>
<evidence type="ECO:0000256" key="2">
    <source>
        <dbReference type="SAM" id="SignalP"/>
    </source>
</evidence>
<proteinExistence type="predicted"/>
<keyword evidence="2" id="KW-0732">Signal</keyword>
<protein>
    <submittedName>
        <fullName evidence="3">Putative secreted protein</fullName>
    </submittedName>
</protein>
<feature type="signal peptide" evidence="2">
    <location>
        <begin position="1"/>
        <end position="23"/>
    </location>
</feature>
<organism evidence="3">
    <name type="scientific">Panstrongylus lignarius</name>
    <dbReference type="NCBI Taxonomy" id="156445"/>
    <lineage>
        <taxon>Eukaryota</taxon>
        <taxon>Metazoa</taxon>
        <taxon>Ecdysozoa</taxon>
        <taxon>Arthropoda</taxon>
        <taxon>Hexapoda</taxon>
        <taxon>Insecta</taxon>
        <taxon>Pterygota</taxon>
        <taxon>Neoptera</taxon>
        <taxon>Paraneoptera</taxon>
        <taxon>Hemiptera</taxon>
        <taxon>Heteroptera</taxon>
        <taxon>Panheteroptera</taxon>
        <taxon>Cimicomorpha</taxon>
        <taxon>Reduviidae</taxon>
        <taxon>Triatominae</taxon>
        <taxon>Panstrongylus</taxon>
    </lineage>
</organism>
<sequence>MKLLLIATIALICCMYTIQQAEAQHPHDKPLTGDHHSKPFAAAGGVKPPKQHLVDPVKGVGRSQGLQNEVDTLKPQGHIVFSEYTISTTNTYQLYPRLRAESFISSTDGAKMTGRRRKGRKL</sequence>
<dbReference type="AlphaFoldDB" id="A0A224Y1M5"/>
<name>A0A224Y1M5_9HEMI</name>
<dbReference type="EMBL" id="GFTR01002055">
    <property type="protein sequence ID" value="JAW14371.1"/>
    <property type="molecule type" value="Transcribed_RNA"/>
</dbReference>
<feature type="region of interest" description="Disordered" evidence="1">
    <location>
        <begin position="26"/>
        <end position="62"/>
    </location>
</feature>